<gene>
    <name evidence="1" type="ORF">SAMN05660349_00223</name>
</gene>
<organism evidence="1 2">
    <name type="scientific">Parabacteroides chartae</name>
    <dbReference type="NCBI Taxonomy" id="1037355"/>
    <lineage>
        <taxon>Bacteria</taxon>
        <taxon>Pseudomonadati</taxon>
        <taxon>Bacteroidota</taxon>
        <taxon>Bacteroidia</taxon>
        <taxon>Bacteroidales</taxon>
        <taxon>Tannerellaceae</taxon>
        <taxon>Parabacteroides</taxon>
    </lineage>
</organism>
<dbReference type="Gene3D" id="2.130.10.10">
    <property type="entry name" value="YVTN repeat-like/Quinoprotein amine dehydrogenase"/>
    <property type="match status" value="1"/>
</dbReference>
<dbReference type="InterPro" id="IPR054550">
    <property type="entry name" value="Mala_s_1-like"/>
</dbReference>
<dbReference type="Proteomes" id="UP000190852">
    <property type="component" value="Unassembled WGS sequence"/>
</dbReference>
<evidence type="ECO:0000313" key="1">
    <source>
        <dbReference type="EMBL" id="SKB27281.1"/>
    </source>
</evidence>
<dbReference type="EMBL" id="FUYQ01000001">
    <property type="protein sequence ID" value="SKB27281.1"/>
    <property type="molecule type" value="Genomic_DNA"/>
</dbReference>
<dbReference type="AlphaFoldDB" id="A0A1T4ZWV4"/>
<dbReference type="InterPro" id="IPR015943">
    <property type="entry name" value="WD40/YVTN_repeat-like_dom_sf"/>
</dbReference>
<evidence type="ECO:0008006" key="3">
    <source>
        <dbReference type="Google" id="ProtNLM"/>
    </source>
</evidence>
<keyword evidence="2" id="KW-1185">Reference proteome</keyword>
<dbReference type="Pfam" id="PF22701">
    <property type="entry name" value="Mala_s_1-like"/>
    <property type="match status" value="1"/>
</dbReference>
<reference evidence="2" key="1">
    <citation type="submission" date="2017-02" db="EMBL/GenBank/DDBJ databases">
        <authorList>
            <person name="Varghese N."/>
            <person name="Submissions S."/>
        </authorList>
    </citation>
    <scope>NUCLEOTIDE SEQUENCE [LARGE SCALE GENOMIC DNA]</scope>
    <source>
        <strain evidence="2">DSM 24967</strain>
    </source>
</reference>
<sequence length="295" mass="33064">MMNRIYMLTVLAALSVLFFSFKNKSPKLLIGGSGWNKIAILDKETKKIEWEYPLEKGWECNSVAVTKQGDVLFSYSKGAKLITRDKKEIWNVTAPEGAEMQTAKVLPNGNYLLAWCGRPATILEVDKKGKIIRKTEYETGVEQVHAQFRQVSKNKKGNYLIPVFATSDVREVSPQGKLIKTVKVPGNPFSTVTLRNGNLLVACGDAHQYIELDFEKEKIVRVVEEKQIEGAPLSFVAELFPVDGGGLFICNWQGHNREQAEGTPKLIEVDKNGKMIWSLTGYQETGMISAIYPFN</sequence>
<proteinExistence type="predicted"/>
<dbReference type="InterPro" id="IPR011044">
    <property type="entry name" value="Quino_amine_DH_bsu"/>
</dbReference>
<accession>A0A1T4ZWV4</accession>
<protein>
    <recommendedName>
        <fullName evidence="3">PQQ-like domain-containing protein</fullName>
    </recommendedName>
</protein>
<dbReference type="SUPFAM" id="SSF50969">
    <property type="entry name" value="YVTN repeat-like/Quinoprotein amine dehydrogenase"/>
    <property type="match status" value="1"/>
</dbReference>
<name>A0A1T4ZWV4_9BACT</name>
<evidence type="ECO:0000313" key="2">
    <source>
        <dbReference type="Proteomes" id="UP000190852"/>
    </source>
</evidence>